<keyword evidence="1" id="KW-0472">Membrane</keyword>
<keyword evidence="1" id="KW-1133">Transmembrane helix</keyword>
<dbReference type="InterPro" id="IPR008407">
    <property type="entry name" value="Brnchd-chn_aa_trnsp_AzlD"/>
</dbReference>
<reference evidence="2 3" key="1">
    <citation type="journal article" date="2020" name="Curr. Microbiol.">
        <title>Tepidiphilus baoligensis sp. nov., a Novel Bacterium of the Family Hydrogenophilaceae Isolated from an Oil Reservoir.</title>
        <authorList>
            <person name="Zhang X."/>
            <person name="Wang G."/>
            <person name="Ma X."/>
            <person name="Yu J."/>
            <person name="You J."/>
            <person name="Xue Y."/>
            <person name="Ma Y."/>
        </authorList>
    </citation>
    <scope>NUCLEOTIDE SEQUENCE [LARGE SCALE GENOMIC DNA]</scope>
    <source>
        <strain evidence="2 3">B18-69</strain>
    </source>
</reference>
<protein>
    <submittedName>
        <fullName evidence="2">AzlD domain-containing protein</fullName>
    </submittedName>
</protein>
<comment type="caution">
    <text evidence="2">The sequence shown here is derived from an EMBL/GenBank/DDBJ whole genome shotgun (WGS) entry which is preliminary data.</text>
</comment>
<organism evidence="2 3">
    <name type="scientific">Tepidiphilus baoligensis</name>
    <dbReference type="NCBI Taxonomy" id="2698687"/>
    <lineage>
        <taxon>Bacteria</taxon>
        <taxon>Pseudomonadati</taxon>
        <taxon>Pseudomonadota</taxon>
        <taxon>Hydrogenophilia</taxon>
        <taxon>Hydrogenophilales</taxon>
        <taxon>Hydrogenophilaceae</taxon>
        <taxon>Tepidiphilus</taxon>
    </lineage>
</organism>
<dbReference type="Pfam" id="PF05437">
    <property type="entry name" value="AzlD"/>
    <property type="match status" value="1"/>
</dbReference>
<evidence type="ECO:0000313" key="2">
    <source>
        <dbReference type="EMBL" id="NMH15693.1"/>
    </source>
</evidence>
<name>A0ABX1QHY4_9PROT</name>
<proteinExistence type="predicted"/>
<sequence length="108" mass="11705">MMGEWRLYGIFALMFFATWLTRGAFLLAGERVRLPAGMQRFLRFAPAAALGALIAPELVGGTGQPLDFLSPRLVAAAAVVLVVLRWRNPWVPFLAGMGVLLALQHLGG</sequence>
<keyword evidence="1" id="KW-0812">Transmembrane</keyword>
<feature type="transmembrane region" description="Helical" evidence="1">
    <location>
        <begin position="6"/>
        <end position="29"/>
    </location>
</feature>
<dbReference type="EMBL" id="JAAAUB010000001">
    <property type="protein sequence ID" value="NMH15693.1"/>
    <property type="molecule type" value="Genomic_DNA"/>
</dbReference>
<evidence type="ECO:0000256" key="1">
    <source>
        <dbReference type="SAM" id="Phobius"/>
    </source>
</evidence>
<evidence type="ECO:0000313" key="3">
    <source>
        <dbReference type="Proteomes" id="UP000669605"/>
    </source>
</evidence>
<dbReference type="Proteomes" id="UP000669605">
    <property type="component" value="Unassembled WGS sequence"/>
</dbReference>
<accession>A0ABX1QHY4</accession>
<gene>
    <name evidence="2" type="ORF">GV368_00920</name>
</gene>
<dbReference type="RefSeq" id="WP_142804851.1">
    <property type="nucleotide sequence ID" value="NZ_JAAAUB010000001.1"/>
</dbReference>
<keyword evidence="3" id="KW-1185">Reference proteome</keyword>